<name>A0A9N9I1I1_FUNMO</name>
<dbReference type="Gene3D" id="1.10.150.320">
    <property type="entry name" value="Photosystem II 12 kDa extrinsic protein"/>
    <property type="match status" value="1"/>
</dbReference>
<accession>A0A9N9I1I1</accession>
<evidence type="ECO:0000313" key="1">
    <source>
        <dbReference type="EMBL" id="CAG8715913.1"/>
    </source>
</evidence>
<reference evidence="1" key="1">
    <citation type="submission" date="2021-06" db="EMBL/GenBank/DDBJ databases">
        <authorList>
            <person name="Kallberg Y."/>
            <person name="Tangrot J."/>
            <person name="Rosling A."/>
        </authorList>
    </citation>
    <scope>NUCLEOTIDE SEQUENCE</scope>
    <source>
        <strain evidence="1">87-6 pot B 2015</strain>
    </source>
</reference>
<dbReference type="AlphaFoldDB" id="A0A9N9I1I1"/>
<feature type="non-terminal residue" evidence="1">
    <location>
        <position position="594"/>
    </location>
</feature>
<dbReference type="EMBL" id="CAJVPP010011911">
    <property type="protein sequence ID" value="CAG8715913.1"/>
    <property type="molecule type" value="Genomic_DNA"/>
</dbReference>
<dbReference type="SUPFAM" id="SSF81585">
    <property type="entry name" value="PsbU/PolX domain-like"/>
    <property type="match status" value="1"/>
</dbReference>
<keyword evidence="2" id="KW-1185">Reference proteome</keyword>
<protein>
    <submittedName>
        <fullName evidence="1">6839_t:CDS:1</fullName>
    </submittedName>
</protein>
<organism evidence="1 2">
    <name type="scientific">Funneliformis mosseae</name>
    <name type="common">Endomycorrhizal fungus</name>
    <name type="synonym">Glomus mosseae</name>
    <dbReference type="NCBI Taxonomy" id="27381"/>
    <lineage>
        <taxon>Eukaryota</taxon>
        <taxon>Fungi</taxon>
        <taxon>Fungi incertae sedis</taxon>
        <taxon>Mucoromycota</taxon>
        <taxon>Glomeromycotina</taxon>
        <taxon>Glomeromycetes</taxon>
        <taxon>Glomerales</taxon>
        <taxon>Glomeraceae</taxon>
        <taxon>Funneliformis</taxon>
    </lineage>
</organism>
<dbReference type="Proteomes" id="UP000789375">
    <property type="component" value="Unassembled WGS sequence"/>
</dbReference>
<sequence>FTSSAKKAFKDAFPKGIYSTIRSTEIHGPNRCFIALTGLQYKKPKPLLYGVDKNWVYQPGQGLHEKLRNELRMHYEYYLGGIVDKTFIPIYLFLSGAGTGRSRNAEEFYNTTLACLSDSKDLKLKESIRNALVFNVGFENGNSLRNGVEIEAYSAIGTRILKQLLPEKHLELIIAEYEAPLPWQMFELVAKYEEIEMNDATIFLIVDGLQNLMNSINYCNDQSSDFFRTLTNIHELALSGAFVITLCTATATNSFEVLKITHRRRVELPIASLDPPTICNNNNGRALEALQEILEKRDIKKVNVNDLMNDLRKSLRERYSEALQFSPSDCRAIEVAWPGLIRYKQIGETQSGYLIAPYIWIWILAQSSDGEDPSNLNPKRLPGAQFWQHFEHFVASFRTLKSRMVNDNEVTTIAKIHTGARLNSDFQFINHHLELEIAIHQEDTNSANYTGIKKEIKCDNGIVDVRKVHQYKKLKKILNETNFQKEREKSSSPMDFFLFYTTTKINYFSLPKNTGYVDKSNWVEYFGPYAGRTLTYAHVGSLDINNADKRDLELVEGVGPERADIIYNKRKFIDIDDAYNKTKIPKSVLKRFKF</sequence>
<comment type="caution">
    <text evidence="1">The sequence shown here is derived from an EMBL/GenBank/DDBJ whole genome shotgun (WGS) entry which is preliminary data.</text>
</comment>
<evidence type="ECO:0000313" key="2">
    <source>
        <dbReference type="Proteomes" id="UP000789375"/>
    </source>
</evidence>
<gene>
    <name evidence="1" type="ORF">FMOSSE_LOCUS14633</name>
</gene>
<proteinExistence type="predicted"/>